<dbReference type="Proteomes" id="UP000034350">
    <property type="component" value="Unassembled WGS sequence"/>
</dbReference>
<dbReference type="OrthoDB" id="2195638at2759"/>
<comment type="caution">
    <text evidence="1">The sequence shown here is derived from an EMBL/GenBank/DDBJ whole genome shotgun (WGS) entry which is preliminary data.</text>
</comment>
<name>A0A0F9YSP5_9MICR</name>
<sequence length="187" mass="21904">MEPQNSSEVHCILAKLTDYDNLLNVHLLESVIDTHKRNVKDNSKVLQDIANNTEILEKKILNVENEVSKIKLSHNKNNEKYKIVNGERLKLAKRFVDLENEFSKMKSEFDDLDVLIKKYTDEIRSISKPSFNQLYLELIKGFGLEFINDGKHICRVRNTRKKCYIDTELDGNVPLYKICNEIWDSMQ</sequence>
<reference evidence="1 2" key="1">
    <citation type="journal article" date="2015" name="Environ. Microbiol.">
        <title>Genome analyses suggest the presence of polyploidy and recent human-driven expansions in eight global populations of the honeybee pathogen Nosema ceranae.</title>
        <authorList>
            <person name="Pelin A."/>
            <person name="Selman M."/>
            <person name="Aris-Brosou S."/>
            <person name="Farinelli L."/>
            <person name="Corradi N."/>
        </authorList>
    </citation>
    <scope>NUCLEOTIDE SEQUENCE [LARGE SCALE GENOMIC DNA]</scope>
    <source>
        <strain evidence="1 2">PA08 1199</strain>
    </source>
</reference>
<gene>
    <name evidence="1" type="ORF">AAJ76_1800060480</name>
</gene>
<evidence type="ECO:0000313" key="1">
    <source>
        <dbReference type="EMBL" id="KKO75562.1"/>
    </source>
</evidence>
<organism evidence="1 2">
    <name type="scientific">Vairimorpha ceranae</name>
    <dbReference type="NCBI Taxonomy" id="40302"/>
    <lineage>
        <taxon>Eukaryota</taxon>
        <taxon>Fungi</taxon>
        <taxon>Fungi incertae sedis</taxon>
        <taxon>Microsporidia</taxon>
        <taxon>Nosematidae</taxon>
        <taxon>Vairimorpha</taxon>
    </lineage>
</organism>
<proteinExistence type="predicted"/>
<keyword evidence="2" id="KW-1185">Reference proteome</keyword>
<dbReference type="VEuPathDB" id="MicrosporidiaDB:NCER_100742"/>
<protein>
    <recommendedName>
        <fullName evidence="3">Kinetochore protein Spc24</fullName>
    </recommendedName>
</protein>
<accession>A0A0F9YSP5</accession>
<dbReference type="AlphaFoldDB" id="A0A0F9YSP5"/>
<evidence type="ECO:0000313" key="2">
    <source>
        <dbReference type="Proteomes" id="UP000034350"/>
    </source>
</evidence>
<dbReference type="GeneID" id="36319217"/>
<evidence type="ECO:0008006" key="3">
    <source>
        <dbReference type="Google" id="ProtNLM"/>
    </source>
</evidence>
<dbReference type="EMBL" id="JPQZ01000018">
    <property type="protein sequence ID" value="KKO75562.1"/>
    <property type="molecule type" value="Genomic_DNA"/>
</dbReference>
<dbReference type="RefSeq" id="XP_024331304.1">
    <property type="nucleotide sequence ID" value="XM_024474302.1"/>
</dbReference>
<dbReference type="VEuPathDB" id="MicrosporidiaDB:AAJ76_1800060480"/>